<accession>A0A6J6MBI2</accession>
<name>A0A6J6MBI2_9ZZZZ</name>
<dbReference type="EMBL" id="CAEZWZ010000061">
    <property type="protein sequence ID" value="CAB4671571.1"/>
    <property type="molecule type" value="Genomic_DNA"/>
</dbReference>
<protein>
    <submittedName>
        <fullName evidence="1">Unannotated protein</fullName>
    </submittedName>
</protein>
<gene>
    <name evidence="1" type="ORF">UFOPK2329_00514</name>
</gene>
<organism evidence="1">
    <name type="scientific">freshwater metagenome</name>
    <dbReference type="NCBI Taxonomy" id="449393"/>
    <lineage>
        <taxon>unclassified sequences</taxon>
        <taxon>metagenomes</taxon>
        <taxon>ecological metagenomes</taxon>
    </lineage>
</organism>
<sequence length="49" mass="5228">MALAACRATVTARYGELESVVKFDQDPPIHAGIKTACPREEIGKSSVIP</sequence>
<reference evidence="1" key="1">
    <citation type="submission" date="2020-05" db="EMBL/GenBank/DDBJ databases">
        <authorList>
            <person name="Chiriac C."/>
            <person name="Salcher M."/>
            <person name="Ghai R."/>
            <person name="Kavagutti S V."/>
        </authorList>
    </citation>
    <scope>NUCLEOTIDE SEQUENCE</scope>
</reference>
<evidence type="ECO:0000313" key="1">
    <source>
        <dbReference type="EMBL" id="CAB4671571.1"/>
    </source>
</evidence>
<proteinExistence type="predicted"/>
<dbReference type="AlphaFoldDB" id="A0A6J6MBI2"/>